<organism evidence="7">
    <name type="scientific">Prasinoderma singulare</name>
    <dbReference type="NCBI Taxonomy" id="676789"/>
    <lineage>
        <taxon>Eukaryota</taxon>
        <taxon>Viridiplantae</taxon>
        <taxon>Prasinodermophyta</taxon>
        <taxon>Prasinodermophyceae</taxon>
        <taxon>Prasinodermales</taxon>
        <taxon>Prasinodermaceae</taxon>
        <taxon>Prasinoderma</taxon>
    </lineage>
</organism>
<feature type="compositionally biased region" description="Polar residues" evidence="5">
    <location>
        <begin position="374"/>
        <end position="397"/>
    </location>
</feature>
<feature type="transmembrane region" description="Helical" evidence="6">
    <location>
        <begin position="20"/>
        <end position="42"/>
    </location>
</feature>
<proteinExistence type="predicted"/>
<evidence type="ECO:0000256" key="2">
    <source>
        <dbReference type="ARBA" id="ARBA00022692"/>
    </source>
</evidence>
<feature type="compositionally biased region" description="Gly residues" evidence="5">
    <location>
        <begin position="350"/>
        <end position="368"/>
    </location>
</feature>
<feature type="transmembrane region" description="Helical" evidence="6">
    <location>
        <begin position="266"/>
        <end position="286"/>
    </location>
</feature>
<protein>
    <submittedName>
        <fullName evidence="7">Uncharacterized protein</fullName>
    </submittedName>
</protein>
<evidence type="ECO:0000313" key="7">
    <source>
        <dbReference type="EMBL" id="CAE0152671.1"/>
    </source>
</evidence>
<feature type="region of interest" description="Disordered" evidence="5">
    <location>
        <begin position="340"/>
        <end position="416"/>
    </location>
</feature>
<feature type="transmembrane region" description="Helical" evidence="6">
    <location>
        <begin position="147"/>
        <end position="169"/>
    </location>
</feature>
<dbReference type="InterPro" id="IPR005178">
    <property type="entry name" value="Ostalpha/TMEM184C"/>
</dbReference>
<evidence type="ECO:0000256" key="1">
    <source>
        <dbReference type="ARBA" id="ARBA00004141"/>
    </source>
</evidence>
<feature type="transmembrane region" description="Helical" evidence="6">
    <location>
        <begin position="181"/>
        <end position="205"/>
    </location>
</feature>
<dbReference type="AlphaFoldDB" id="A0A7S3C320"/>
<comment type="subcellular location">
    <subcellularLocation>
        <location evidence="1">Membrane</location>
        <topology evidence="1">Multi-pass membrane protein</topology>
    </subcellularLocation>
</comment>
<feature type="compositionally biased region" description="Low complexity" evidence="5">
    <location>
        <begin position="398"/>
        <end position="408"/>
    </location>
</feature>
<evidence type="ECO:0000256" key="5">
    <source>
        <dbReference type="SAM" id="MobiDB-lite"/>
    </source>
</evidence>
<feature type="transmembrane region" description="Helical" evidence="6">
    <location>
        <begin position="91"/>
        <end position="110"/>
    </location>
</feature>
<feature type="transmembrane region" description="Helical" evidence="6">
    <location>
        <begin position="225"/>
        <end position="246"/>
    </location>
</feature>
<dbReference type="GO" id="GO:0016020">
    <property type="term" value="C:membrane"/>
    <property type="evidence" value="ECO:0007669"/>
    <property type="project" value="UniProtKB-SubCell"/>
</dbReference>
<evidence type="ECO:0000256" key="6">
    <source>
        <dbReference type="SAM" id="Phobius"/>
    </source>
</evidence>
<reference evidence="7" key="1">
    <citation type="submission" date="2021-01" db="EMBL/GenBank/DDBJ databases">
        <authorList>
            <person name="Corre E."/>
            <person name="Pelletier E."/>
            <person name="Niang G."/>
            <person name="Scheremetjew M."/>
            <person name="Finn R."/>
            <person name="Kale V."/>
            <person name="Holt S."/>
            <person name="Cochrane G."/>
            <person name="Meng A."/>
            <person name="Brown T."/>
            <person name="Cohen L."/>
        </authorList>
    </citation>
    <scope>NUCLEOTIDE SEQUENCE</scope>
    <source>
        <strain evidence="7">RCC927</strain>
    </source>
</reference>
<evidence type="ECO:0000256" key="3">
    <source>
        <dbReference type="ARBA" id="ARBA00022989"/>
    </source>
</evidence>
<dbReference type="PANTHER" id="PTHR23423">
    <property type="entry name" value="ORGANIC SOLUTE TRANSPORTER-RELATED"/>
    <property type="match status" value="1"/>
</dbReference>
<dbReference type="Pfam" id="PF03619">
    <property type="entry name" value="Solute_trans_a"/>
    <property type="match status" value="1"/>
</dbReference>
<feature type="compositionally biased region" description="Low complexity" evidence="5">
    <location>
        <begin position="340"/>
        <end position="349"/>
    </location>
</feature>
<dbReference type="SMART" id="SM01417">
    <property type="entry name" value="Solute_trans_a"/>
    <property type="match status" value="1"/>
</dbReference>
<keyword evidence="2 6" id="KW-0812">Transmembrane</keyword>
<evidence type="ECO:0000256" key="4">
    <source>
        <dbReference type="ARBA" id="ARBA00023136"/>
    </source>
</evidence>
<accession>A0A7S3C320</accession>
<dbReference type="EMBL" id="HBHY01021622">
    <property type="protein sequence ID" value="CAE0152671.1"/>
    <property type="molecule type" value="Transcribed_RNA"/>
</dbReference>
<keyword evidence="4 6" id="KW-0472">Membrane</keyword>
<gene>
    <name evidence="7" type="ORF">PSIN1315_LOCUS13826</name>
</gene>
<keyword evidence="3 6" id="KW-1133">Transmembrane helix</keyword>
<feature type="transmembrane region" description="Helical" evidence="6">
    <location>
        <begin position="54"/>
        <end position="79"/>
    </location>
</feature>
<name>A0A7S3C320_9VIRI</name>
<sequence length="416" mass="44715">MSSDGGSCEWGWLRSAGALGGAGAAAGLAVLLAGINVAAHLLRYERPRLQRYAIRIVLLVPVYAIGSYVSLTFPVVAFYSDTVRDVYEAYALYNFVALCLAYLGGAASLVDRWRADDHAFPASWVWGTCCCRRITLNGVFLRRIMQCVLQFVVVKLALVVVSIITHALGVYCDGTLDFSCFYVYGVIIYNVSICVALYALLLFYFSAEYVLKPFNPVGKFVMIKVVIFVTWVQAEIIAILASSGVITACPESGLDQSELVRALQDFLIVLECVLAAALNVFVYPSTDFRSARGRRMGAGQAAWHSMGVMDICRDTHHTFSTHYREFVDLATEEEDLPQAAALPGPVLGPASGGGSGGAECGKANGVGAGATELGTLQTLRAPSPATSFRSSHSTANSPPRQQAPPTRAQQEEPDPA</sequence>